<feature type="disulfide bond" evidence="10 12">
    <location>
        <begin position="958"/>
        <end position="976"/>
    </location>
</feature>
<dbReference type="Pfam" id="PF01401">
    <property type="entry name" value="Peptidase_M2"/>
    <property type="match status" value="2"/>
</dbReference>
<evidence type="ECO:0000256" key="11">
    <source>
        <dbReference type="PIRSR" id="PIRSR601548-8"/>
    </source>
</evidence>
<dbReference type="OrthoDB" id="10029630at2759"/>
<feature type="glycosylation site" description="N-linked (GlcNAc...) asparagine; partial" evidence="6">
    <location>
        <position position="753"/>
    </location>
</feature>
<keyword evidence="15" id="KW-1185">Reference proteome</keyword>
<feature type="active site" description="Proton acceptor 2" evidence="7">
    <location>
        <position position="990"/>
    </location>
</feature>
<feature type="binding site" evidence="9">
    <location>
        <position position="1017"/>
    </location>
    <ligand>
        <name>Zn(2+)</name>
        <dbReference type="ChEBI" id="CHEBI:29105"/>
        <label>1</label>
        <note>catalytic</note>
    </ligand>
</feature>
<dbReference type="Proteomes" id="UP000094527">
    <property type="component" value="Unassembled WGS sequence"/>
</dbReference>
<feature type="active site" description="Proton donor 2" evidence="7">
    <location>
        <position position="1120"/>
    </location>
</feature>
<dbReference type="EC" id="3.4.-.-" evidence="13"/>
<evidence type="ECO:0000256" key="12">
    <source>
        <dbReference type="PROSITE-ProRule" id="PRU01355"/>
    </source>
</evidence>
<feature type="binding site" evidence="11">
    <location>
        <position position="993"/>
    </location>
    <ligand>
        <name>Zn(2+)</name>
        <dbReference type="ChEBI" id="CHEBI:29105"/>
        <label>2</label>
        <note>catalytic</note>
    </ligand>
</feature>
<dbReference type="PANTHER" id="PTHR10514">
    <property type="entry name" value="ANGIOTENSIN-CONVERTING ENZYME"/>
    <property type="match status" value="1"/>
</dbReference>
<evidence type="ECO:0000256" key="9">
    <source>
        <dbReference type="PIRSR" id="PIRSR601548-3"/>
    </source>
</evidence>
<evidence type="ECO:0000256" key="1">
    <source>
        <dbReference type="ARBA" id="ARBA00008139"/>
    </source>
</evidence>
<evidence type="ECO:0000256" key="2">
    <source>
        <dbReference type="ARBA" id="ARBA00022729"/>
    </source>
</evidence>
<keyword evidence="4 6" id="KW-0325">Glycoprotein</keyword>
<evidence type="ECO:0000256" key="5">
    <source>
        <dbReference type="PIRSR" id="PIRSR601548-1"/>
    </source>
</evidence>
<dbReference type="Gene3D" id="1.10.1370.30">
    <property type="match status" value="2"/>
</dbReference>
<dbReference type="PROSITE" id="PS52011">
    <property type="entry name" value="PEPTIDASE_M2"/>
    <property type="match status" value="2"/>
</dbReference>
<feature type="disulfide bond" evidence="12">
    <location>
        <begin position="568"/>
        <end position="586"/>
    </location>
</feature>
<keyword evidence="9 13" id="KW-0862">Zinc</keyword>
<feature type="disulfide bond" evidence="10 12">
    <location>
        <begin position="1145"/>
        <end position="1163"/>
    </location>
</feature>
<dbReference type="CDD" id="cd06461">
    <property type="entry name" value="M2_ACE"/>
    <property type="match status" value="2"/>
</dbReference>
<dbReference type="PANTHER" id="PTHR10514:SF27">
    <property type="entry name" value="ANGIOTENSIN-CONVERTING ENZYME"/>
    <property type="match status" value="1"/>
</dbReference>
<feature type="disulfide bond" evidence="10">
    <location>
        <begin position="750"/>
        <end position="764"/>
    </location>
</feature>
<dbReference type="EMBL" id="LJIJ01000068">
    <property type="protein sequence ID" value="ODN03594.1"/>
    <property type="molecule type" value="Genomic_DNA"/>
</dbReference>
<feature type="binding site" evidence="11">
    <location>
        <position position="1017"/>
    </location>
    <ligand>
        <name>Zn(2+)</name>
        <dbReference type="ChEBI" id="CHEBI:29105"/>
        <label>2</label>
        <note>catalytic</note>
    </ligand>
</feature>
<accession>A0A1D2NEA6</accession>
<dbReference type="GO" id="GO:0046872">
    <property type="term" value="F:metal ion binding"/>
    <property type="evidence" value="ECO:0007669"/>
    <property type="project" value="UniProtKB-KW"/>
</dbReference>
<comment type="cofactor">
    <cofactor evidence="13">
        <name>Zn(2+)</name>
        <dbReference type="ChEBI" id="CHEBI:29105"/>
    </cofactor>
    <text evidence="13">Binds 2 Zn(2+) ions per subunit.</text>
</comment>
<feature type="glycosylation site" description="N-linked (GlcNAc...) (complex) asparagine" evidence="6">
    <location>
        <position position="707"/>
    </location>
</feature>
<dbReference type="GO" id="GO:0008241">
    <property type="term" value="F:peptidyl-dipeptidase activity"/>
    <property type="evidence" value="ECO:0007669"/>
    <property type="project" value="InterPro"/>
</dbReference>
<dbReference type="GO" id="GO:0008237">
    <property type="term" value="F:metallopeptidase activity"/>
    <property type="evidence" value="ECO:0007669"/>
    <property type="project" value="UniProtKB-KW"/>
</dbReference>
<comment type="caution">
    <text evidence="14">The sequence shown here is derived from an EMBL/GenBank/DDBJ whole genome shotgun (WGS) entry which is preliminary data.</text>
</comment>
<keyword evidence="13" id="KW-0121">Carboxypeptidase</keyword>
<reference evidence="14 15" key="1">
    <citation type="journal article" date="2016" name="Genome Biol. Evol.">
        <title>Gene Family Evolution Reflects Adaptation to Soil Environmental Stressors in the Genome of the Collembolan Orchesella cincta.</title>
        <authorList>
            <person name="Faddeeva-Vakhrusheva A."/>
            <person name="Derks M.F."/>
            <person name="Anvar S.Y."/>
            <person name="Agamennone V."/>
            <person name="Suring W."/>
            <person name="Smit S."/>
            <person name="van Straalen N.M."/>
            <person name="Roelofs D."/>
        </authorList>
    </citation>
    <scope>NUCLEOTIDE SEQUENCE [LARGE SCALE GENOMIC DNA]</scope>
    <source>
        <tissue evidence="14">Mixed pool</tissue>
    </source>
</reference>
<keyword evidence="2" id="KW-0732">Signal</keyword>
<feature type="binding site" evidence="8">
    <location>
        <position position="829"/>
    </location>
    <ligand>
        <name>chloride</name>
        <dbReference type="ChEBI" id="CHEBI:17996"/>
        <label>1</label>
    </ligand>
</feature>
<keyword evidence="13" id="KW-0645">Protease</keyword>
<evidence type="ECO:0000256" key="7">
    <source>
        <dbReference type="PIRSR" id="PIRSR601548-11"/>
    </source>
</evidence>
<proteinExistence type="inferred from homology"/>
<evidence type="ECO:0000256" key="3">
    <source>
        <dbReference type="ARBA" id="ARBA00023157"/>
    </source>
</evidence>
<name>A0A1D2NEA6_ORCCI</name>
<evidence type="ECO:0000313" key="15">
    <source>
        <dbReference type="Proteomes" id="UP000094527"/>
    </source>
</evidence>
<feature type="binding site" evidence="9">
    <location>
        <position position="993"/>
    </location>
    <ligand>
        <name>Zn(2+)</name>
        <dbReference type="ChEBI" id="CHEBI:29105"/>
        <label>1</label>
        <note>catalytic</note>
    </ligand>
</feature>
<feature type="disulfide bond" evidence="12">
    <location>
        <begin position="179"/>
        <end position="187"/>
    </location>
</feature>
<dbReference type="GO" id="GO:0004180">
    <property type="term" value="F:carboxypeptidase activity"/>
    <property type="evidence" value="ECO:0007669"/>
    <property type="project" value="UniProtKB-KW"/>
</dbReference>
<dbReference type="GO" id="GO:0005886">
    <property type="term" value="C:plasma membrane"/>
    <property type="evidence" value="ECO:0007669"/>
    <property type="project" value="TreeGrafter"/>
</dbReference>
<evidence type="ECO:0000313" key="14">
    <source>
        <dbReference type="EMBL" id="ODN03594.1"/>
    </source>
</evidence>
<keyword evidence="13" id="KW-0482">Metalloprotease</keyword>
<dbReference type="STRING" id="48709.A0A1D2NEA6"/>
<evidence type="ECO:0000256" key="8">
    <source>
        <dbReference type="PIRSR" id="PIRSR601548-2"/>
    </source>
</evidence>
<dbReference type="AlphaFoldDB" id="A0A1D2NEA6"/>
<feature type="active site" description="Proton acceptor 1" evidence="7">
    <location>
        <position position="414"/>
    </location>
</feature>
<feature type="disulfide bond" evidence="12">
    <location>
        <begin position="382"/>
        <end position="400"/>
    </location>
</feature>
<dbReference type="GO" id="GO:0006508">
    <property type="term" value="P:proteolysis"/>
    <property type="evidence" value="ECO:0007669"/>
    <property type="project" value="UniProtKB-KW"/>
</dbReference>
<protein>
    <recommendedName>
        <fullName evidence="13">Angiotensin-converting enzyme</fullName>
        <ecNumber evidence="13">3.4.-.-</ecNumber>
    </recommendedName>
</protein>
<organism evidence="14 15">
    <name type="scientific">Orchesella cincta</name>
    <name type="common">Springtail</name>
    <name type="synonym">Podura cincta</name>
    <dbReference type="NCBI Taxonomy" id="48709"/>
    <lineage>
        <taxon>Eukaryota</taxon>
        <taxon>Metazoa</taxon>
        <taxon>Ecdysozoa</taxon>
        <taxon>Arthropoda</taxon>
        <taxon>Hexapoda</taxon>
        <taxon>Collembola</taxon>
        <taxon>Entomobryomorpha</taxon>
        <taxon>Entomobryoidea</taxon>
        <taxon>Orchesellidae</taxon>
        <taxon>Orchesellinae</taxon>
        <taxon>Orchesella</taxon>
    </lineage>
</organism>
<comment type="caution">
    <text evidence="12">Lacks conserved residue(s) required for the propagation of feature annotation.</text>
</comment>
<evidence type="ECO:0000256" key="10">
    <source>
        <dbReference type="PIRSR" id="PIRSR601548-4"/>
    </source>
</evidence>
<keyword evidence="3 10" id="KW-1015">Disulfide bond</keyword>
<feature type="binding site" evidence="9">
    <location>
        <position position="989"/>
    </location>
    <ligand>
        <name>Zn(2+)</name>
        <dbReference type="ChEBI" id="CHEBI:29105"/>
        <label>1</label>
        <note>catalytic</note>
    </ligand>
</feature>
<sequence>MSHGFTGSELDTQFRINYYLEPFVHPITKKLTILDKPYPTPLKPEQVKPFRTLGNHFNVSVNFSLTESDALKFLNEVEPIYRNMCTMHETAGWEFAIDMSEENSLKAEKAKSQTIPIASAQWKQQAVFPWETYKNQTIRRIFKKLGESAHSSALPVKTQQELDSIIEKMGELFSSATVCPYNKKDGCDLGLMTDIVPILGKARDYEEGKYYWTAWHDAVKGVGEYYPRYVEIVNERARLNGFKNAMDDNLSLYETNFLHLKVHELLGRIYPLYEQLHAYARRKLREFYRDHQDEISEDGPIPIHVTGDMYAQRWHEIYDILVPYPELPNIDVSDEMQNLGYTPRKMYEDAEEFFQSIGFPPLRKEFWELSIFEKVPGKIMNCHPSAREFCDRKSFRILMCTQVTMFDYAIIHHEVGHIYHFSQYSDRHVMLLEGANQGFDEAIGDTIAFSVKSPKHLMKKGLLKNFTDDEPNRVKNLMQHALTFVMDIPWMIALEQWRWDVWSGQVEPRDYNCHWWKLRQHFQGVKPSSSRKTSDFDPASKHHIANNVQYINYFIARILTFQFHEALCITAKQYDPEDPLKPLYNCDIYGSKEAGKQFSDMLRIGSSVPWQDALEIVTGTRNLDPEPLLNYYKPFLTETEALTFLQDIDHESRELSFKKSSASWEQDLDMASEEKAKLNSELIGKRIAYNKELWKRAAIYPWETFRNRTIRRVFKSLLGGGNDALPDKTQQELNEIGGRMSKIYSTATVCPYNKDGVKPNEEECTLTQSDVESKLAEAEDYKEAKYYWKVWHDAVKDIGKDYPRFVEILNEAAILNDYPDAQEYYMAQYETDFLNLRAHEIMGRVYPLYEQLHAYARRKLRTHYKDHEGDISEDGPIPIHVFKNLYAQKWLRIYDILVPYPELPKIDIGAEMERQGYTPKKMFEDADDFYQSIGFEKLRKEFWETSVIERDPEKQMACHATAWDMSDRKSFRIRMCTKVEMSDYITIFHELGHVHYYMQYANRHTQLAEGANPGFHEAIGDTIAFSINSVSYLQKMGLLSKEYKNVGKHAINQLLLHSLSFFVDTPWVLSLEQWRWDVLAGKIKPKDYNCHWWKLRHHFQGVTPSTSRKPSDFDPASKYHIPNDAQYINYFVAKILTFQFHEALCIAAKQYDPDDPSKPLHDCSIYGSKEAGKQFADMLRIGSSVPWQDALEIVTGVRDLNAEPILNYYKPLYDWLVKENAKYNETVGWQNLHPDVDYPFCEKED</sequence>
<feature type="binding site" evidence="11">
    <location>
        <position position="989"/>
    </location>
    <ligand>
        <name>Zn(2+)</name>
        <dbReference type="ChEBI" id="CHEBI:29105"/>
        <label>2</label>
        <note>catalytic</note>
    </ligand>
</feature>
<gene>
    <name evidence="14" type="ORF">Ocin01_03110</name>
</gene>
<feature type="active site" description="Proton acceptor 1" evidence="5">
    <location>
        <position position="990"/>
    </location>
</feature>
<evidence type="ECO:0000256" key="13">
    <source>
        <dbReference type="RuleBase" id="RU361144"/>
    </source>
</evidence>
<dbReference type="SUPFAM" id="SSF55486">
    <property type="entry name" value="Metalloproteases ('zincins'), catalytic domain"/>
    <property type="match status" value="2"/>
</dbReference>
<keyword evidence="13" id="KW-0378">Hydrolase</keyword>
<feature type="active site" description="Proton donor 1" evidence="7">
    <location>
        <position position="543"/>
    </location>
</feature>
<evidence type="ECO:0000256" key="4">
    <source>
        <dbReference type="ARBA" id="ARBA00023180"/>
    </source>
</evidence>
<comment type="similarity">
    <text evidence="1 12 13">Belongs to the peptidase M2 family.</text>
</comment>
<evidence type="ECO:0000256" key="6">
    <source>
        <dbReference type="PIRSR" id="PIRSR601548-10"/>
    </source>
</evidence>
<keyword evidence="9 13" id="KW-0479">Metal-binding</keyword>
<dbReference type="InterPro" id="IPR001548">
    <property type="entry name" value="Peptidase_M2"/>
</dbReference>
<dbReference type="PRINTS" id="PR00791">
    <property type="entry name" value="PEPDIPTASEA"/>
</dbReference>
<feature type="active site" description="Proton donor 1" evidence="5">
    <location>
        <position position="1120"/>
    </location>
</feature>